<comment type="similarity">
    <text evidence="1">Belongs to the universal stress protein A family.</text>
</comment>
<comment type="caution">
    <text evidence="3">The sequence shown here is derived from an EMBL/GenBank/DDBJ whole genome shotgun (WGS) entry which is preliminary data.</text>
</comment>
<dbReference type="Gene3D" id="3.40.50.620">
    <property type="entry name" value="HUPs"/>
    <property type="match status" value="2"/>
</dbReference>
<dbReference type="EMBL" id="BAABJV010000001">
    <property type="protein sequence ID" value="GAA4759854.1"/>
    <property type="molecule type" value="Genomic_DNA"/>
</dbReference>
<dbReference type="Proteomes" id="UP001501147">
    <property type="component" value="Unassembled WGS sequence"/>
</dbReference>
<organism evidence="3 4">
    <name type="scientific">Streptomyces sanyensis</name>
    <dbReference type="NCBI Taxonomy" id="568869"/>
    <lineage>
        <taxon>Bacteria</taxon>
        <taxon>Bacillati</taxon>
        <taxon>Actinomycetota</taxon>
        <taxon>Actinomycetes</taxon>
        <taxon>Kitasatosporales</taxon>
        <taxon>Streptomycetaceae</taxon>
        <taxon>Streptomyces</taxon>
    </lineage>
</organism>
<dbReference type="SUPFAM" id="SSF52402">
    <property type="entry name" value="Adenine nucleotide alpha hydrolases-like"/>
    <property type="match status" value="2"/>
</dbReference>
<feature type="domain" description="UspA" evidence="2">
    <location>
        <begin position="12"/>
        <end position="146"/>
    </location>
</feature>
<accession>A0ABP8ZM49</accession>
<evidence type="ECO:0000259" key="2">
    <source>
        <dbReference type="Pfam" id="PF00582"/>
    </source>
</evidence>
<keyword evidence="4" id="KW-1185">Reference proteome</keyword>
<dbReference type="PANTHER" id="PTHR31964">
    <property type="entry name" value="ADENINE NUCLEOTIDE ALPHA HYDROLASES-LIKE SUPERFAMILY PROTEIN"/>
    <property type="match status" value="1"/>
</dbReference>
<dbReference type="InterPro" id="IPR006016">
    <property type="entry name" value="UspA"/>
</dbReference>
<dbReference type="InterPro" id="IPR006015">
    <property type="entry name" value="Universal_stress_UspA"/>
</dbReference>
<gene>
    <name evidence="3" type="ORF">GCM10023329_01000</name>
</gene>
<proteinExistence type="inferred from homology"/>
<evidence type="ECO:0000313" key="4">
    <source>
        <dbReference type="Proteomes" id="UP001501147"/>
    </source>
</evidence>
<dbReference type="InterPro" id="IPR014729">
    <property type="entry name" value="Rossmann-like_a/b/a_fold"/>
</dbReference>
<dbReference type="PANTHER" id="PTHR31964:SF113">
    <property type="entry name" value="USPA DOMAIN-CONTAINING PROTEIN"/>
    <property type="match status" value="1"/>
</dbReference>
<feature type="domain" description="UspA" evidence="2">
    <location>
        <begin position="173"/>
        <end position="292"/>
    </location>
</feature>
<name>A0ABP8ZM49_9ACTN</name>
<dbReference type="PRINTS" id="PR01438">
    <property type="entry name" value="UNVRSLSTRESS"/>
</dbReference>
<reference evidence="4" key="1">
    <citation type="journal article" date="2019" name="Int. J. Syst. Evol. Microbiol.">
        <title>The Global Catalogue of Microorganisms (GCM) 10K type strain sequencing project: providing services to taxonomists for standard genome sequencing and annotation.</title>
        <authorList>
            <consortium name="The Broad Institute Genomics Platform"/>
            <consortium name="The Broad Institute Genome Sequencing Center for Infectious Disease"/>
            <person name="Wu L."/>
            <person name="Ma J."/>
        </authorList>
    </citation>
    <scope>NUCLEOTIDE SEQUENCE [LARGE SCALE GENOMIC DNA]</scope>
    <source>
        <strain evidence="4">JCM 18324</strain>
    </source>
</reference>
<protein>
    <submittedName>
        <fullName evidence="3">Universal stress protein</fullName>
    </submittedName>
</protein>
<evidence type="ECO:0000256" key="1">
    <source>
        <dbReference type="ARBA" id="ARBA00008791"/>
    </source>
</evidence>
<dbReference type="Pfam" id="PF00582">
    <property type="entry name" value="Usp"/>
    <property type="match status" value="2"/>
</dbReference>
<sequence length="299" mass="30860">MLTPEEVPVSRSVTAGVDGTPESLAAAHWAAEEARRRGLPLLLVHVEEWPLPLAVAVPTVNRDDHRRWADGLLADAAAEVRGAHAGVALATRRLSGRAPAALAVAAARAELLVLGSRGLGTVAGTLLGSVGQAVIGASERPVVVVRTGGGDRGRDVVVGVELHHGGTTPHVDEAVLDFAFESARLRGGLLRAVHVARLPVLHGRSPEHRAAAERHGLSSLALALGPWRLRHPEVTVEQRVAVGSPARILVAEAEGAALAVVGRRVRHAPVVPHIGPVAHAAIHHCTVPVAVVAHGPAGG</sequence>
<evidence type="ECO:0000313" key="3">
    <source>
        <dbReference type="EMBL" id="GAA4759854.1"/>
    </source>
</evidence>